<evidence type="ECO:0000256" key="7">
    <source>
        <dbReference type="ARBA" id="ARBA00022840"/>
    </source>
</evidence>
<evidence type="ECO:0000256" key="12">
    <source>
        <dbReference type="PROSITE-ProRule" id="PRU10132"/>
    </source>
</evidence>
<name>A0AAF0FAJ1_9BASI</name>
<keyword evidence="18" id="KW-1185">Reference proteome</keyword>
<dbReference type="PANTHER" id="PTHR10953:SF5">
    <property type="entry name" value="SUMO-ACTIVATING ENZYME SUBUNIT 2"/>
    <property type="match status" value="1"/>
</dbReference>
<feature type="domain" description="Ubiquitin-activating enzyme SCCH" evidence="15">
    <location>
        <begin position="185"/>
        <end position="270"/>
    </location>
</feature>
<dbReference type="GO" id="GO:0046872">
    <property type="term" value="F:metal ion binding"/>
    <property type="evidence" value="ECO:0007669"/>
    <property type="project" value="UniProtKB-KW"/>
</dbReference>
<feature type="binding site" evidence="10">
    <location>
        <begin position="101"/>
        <end position="102"/>
    </location>
    <ligand>
        <name>ATP</name>
        <dbReference type="ChEBI" id="CHEBI:30616"/>
    </ligand>
</feature>
<dbReference type="Pfam" id="PF10585">
    <property type="entry name" value="UBA_E1_SCCH"/>
    <property type="match status" value="2"/>
</dbReference>
<dbReference type="Pfam" id="PF00899">
    <property type="entry name" value="ThiF"/>
    <property type="match status" value="1"/>
</dbReference>
<evidence type="ECO:0000256" key="11">
    <source>
        <dbReference type="PIRSR" id="PIRSR039133-3"/>
    </source>
</evidence>
<evidence type="ECO:0000256" key="4">
    <source>
        <dbReference type="ARBA" id="ARBA00022741"/>
    </source>
</evidence>
<dbReference type="GO" id="GO:0005737">
    <property type="term" value="C:cytoplasm"/>
    <property type="evidence" value="ECO:0007669"/>
    <property type="project" value="TreeGrafter"/>
</dbReference>
<sequence length="619" mass="68377">MATGRYAVERATLGEEVVERLKQTRMLVVGAGGIGCEVLKDLVLLGVGRIEIIDLDTIDLSNLNRQFLFQKQHIQKPKAEVAKASASAFNPNVNITAHYASIQATEFDLKFFGSFDVVLSALDNLATRRYVNRMCIAANVPLVESGTAGFLGQVQPIRAGHTECYDCTEHPTPTTFPVCTIRSTPSTPMHCIVWAKNWLFPQLFGEDDESADAELEEAAKAGENSAELENLRKETGYIRILRSELSTDPDQAARKVFDKVYNVDIRRLLSMDEMWETRRRPDPLSLDEALADSSLSVQTEVLRDRQMWSLAETADVFLDSAKKLALRANESSMPLAFDKDDIDALRFVTSASNLRAHVYHIARQTQFDTKQFAGNIIPAIATTNAIVSGMAVVQAVHMGMKNWDATRVVSVARRTDRYFTTFPPAPPNTKCGVCSDLYLSMDADVNSTTLQDILDFVQKPAEDGGLGYEADAEISIADSTRILYDPDLEDNLAKPLNMLRITQGSTLSVVDEDAKKITVQLFIQAGHAKTPVVHWPNDQRVALKARHLDTKQETDSDSDQDAIQVVNNVTNGHSDQTELSRKRTASDAMGARDSPAKRQASNNATHKEGLSKESAILLD</sequence>
<feature type="binding site" evidence="11">
    <location>
        <position position="431"/>
    </location>
    <ligand>
        <name>Zn(2+)</name>
        <dbReference type="ChEBI" id="CHEBI:29105"/>
    </ligand>
</feature>
<evidence type="ECO:0000256" key="6">
    <source>
        <dbReference type="ARBA" id="ARBA00022833"/>
    </source>
</evidence>
<feature type="region of interest" description="Disordered" evidence="13">
    <location>
        <begin position="569"/>
        <end position="619"/>
    </location>
</feature>
<feature type="binding site" evidence="10">
    <location>
        <begin position="62"/>
        <end position="65"/>
    </location>
    <ligand>
        <name>ATP</name>
        <dbReference type="ChEBI" id="CHEBI:30616"/>
    </ligand>
</feature>
<evidence type="ECO:0000256" key="1">
    <source>
        <dbReference type="ARBA" id="ARBA00004718"/>
    </source>
</evidence>
<evidence type="ECO:0000256" key="9">
    <source>
        <dbReference type="PIRSR" id="PIRSR039133-1"/>
    </source>
</evidence>
<dbReference type="InterPro" id="IPR030661">
    <property type="entry name" value="Uba2"/>
</dbReference>
<dbReference type="PANTHER" id="PTHR10953">
    <property type="entry name" value="UBIQUITIN-ACTIVATING ENZYME E1"/>
    <property type="match status" value="1"/>
</dbReference>
<dbReference type="GO" id="GO:0019948">
    <property type="term" value="F:SUMO activating enzyme activity"/>
    <property type="evidence" value="ECO:0007669"/>
    <property type="project" value="UniProtKB-UniRule"/>
</dbReference>
<dbReference type="InterPro" id="IPR035985">
    <property type="entry name" value="Ubiquitin-activating_enz"/>
</dbReference>
<dbReference type="Gene3D" id="1.10.10.520">
    <property type="entry name" value="Ubiquitin activating enzymes (Uba3). Chain: B, domain 2"/>
    <property type="match status" value="1"/>
</dbReference>
<dbReference type="Pfam" id="PF14732">
    <property type="entry name" value="UAE_UbL"/>
    <property type="match status" value="1"/>
</dbReference>
<feature type="active site" description="Glycyl thioester intermediate" evidence="9 12">
    <location>
        <position position="179"/>
    </location>
</feature>
<feature type="binding site" evidence="10">
    <location>
        <position position="54"/>
    </location>
    <ligand>
        <name>ATP</name>
        <dbReference type="ChEBI" id="CHEBI:30616"/>
    </ligand>
</feature>
<keyword evidence="3 8" id="KW-0479">Metal-binding</keyword>
<evidence type="ECO:0000256" key="5">
    <source>
        <dbReference type="ARBA" id="ARBA00022786"/>
    </source>
</evidence>
<keyword evidence="7 8" id="KW-0067">ATP-binding</keyword>
<organism evidence="17 18">
    <name type="scientific">Malassezia psittaci</name>
    <dbReference type="NCBI Taxonomy" id="1821823"/>
    <lineage>
        <taxon>Eukaryota</taxon>
        <taxon>Fungi</taxon>
        <taxon>Dikarya</taxon>
        <taxon>Basidiomycota</taxon>
        <taxon>Ustilaginomycotina</taxon>
        <taxon>Malasseziomycetes</taxon>
        <taxon>Malasseziales</taxon>
        <taxon>Malasseziaceae</taxon>
        <taxon>Malassezia</taxon>
    </lineage>
</organism>
<keyword evidence="5 8" id="KW-0833">Ubl conjugation pathway</keyword>
<feature type="binding site" evidence="11">
    <location>
        <position position="167"/>
    </location>
    <ligand>
        <name>Zn(2+)</name>
        <dbReference type="ChEBI" id="CHEBI:29105"/>
    </ligand>
</feature>
<feature type="binding site" evidence="10">
    <location>
        <position position="78"/>
    </location>
    <ligand>
        <name>ATP</name>
        <dbReference type="ChEBI" id="CHEBI:30616"/>
    </ligand>
</feature>
<dbReference type="InterPro" id="IPR033127">
    <property type="entry name" value="UBQ-activ_enz_E1_Cys_AS"/>
</dbReference>
<dbReference type="GO" id="GO:0031510">
    <property type="term" value="C:SUMO activating enzyme complex"/>
    <property type="evidence" value="ECO:0007669"/>
    <property type="project" value="UniProtKB-UniRule"/>
</dbReference>
<dbReference type="InterPro" id="IPR045886">
    <property type="entry name" value="ThiF/MoeB/HesA"/>
</dbReference>
<dbReference type="PROSITE" id="PS00865">
    <property type="entry name" value="UBIQUITIN_ACTIVAT_2"/>
    <property type="match status" value="1"/>
</dbReference>
<evidence type="ECO:0000313" key="17">
    <source>
        <dbReference type="EMBL" id="WFD43374.1"/>
    </source>
</evidence>
<reference evidence="17" key="1">
    <citation type="submission" date="2023-02" db="EMBL/GenBank/DDBJ databases">
        <title>Mating type loci evolution in Malassezia.</title>
        <authorList>
            <person name="Coelho M.A."/>
        </authorList>
    </citation>
    <scope>NUCLEOTIDE SEQUENCE</scope>
    <source>
        <strain evidence="17">CBS 14136</strain>
    </source>
</reference>
<feature type="domain" description="THIF-type NAD/FAD binding fold" evidence="14">
    <location>
        <begin position="12"/>
        <end position="432"/>
    </location>
</feature>
<keyword evidence="17" id="KW-0436">Ligase</keyword>
<feature type="domain" description="Ubiquitin-activating enzyme SCCH" evidence="15">
    <location>
        <begin position="319"/>
        <end position="370"/>
    </location>
</feature>
<dbReference type="FunFam" id="3.50.50.80:FF:000002">
    <property type="entry name" value="SUMO-activating enzyme subunit 2"/>
    <property type="match status" value="1"/>
</dbReference>
<dbReference type="InterPro" id="IPR019572">
    <property type="entry name" value="UBA_E1_SCCH"/>
</dbReference>
<evidence type="ECO:0000256" key="13">
    <source>
        <dbReference type="SAM" id="MobiDB-lite"/>
    </source>
</evidence>
<dbReference type="Proteomes" id="UP001214628">
    <property type="component" value="Chromosome 2"/>
</dbReference>
<dbReference type="PIRSF" id="PIRSF039133">
    <property type="entry name" value="SUMO_E1B"/>
    <property type="match status" value="1"/>
</dbReference>
<keyword evidence="6 8" id="KW-0862">Zinc</keyword>
<dbReference type="Gene3D" id="3.10.290.20">
    <property type="entry name" value="Ubiquitin-like 2 activating enzyme e1b. Chain: B, domain 3"/>
    <property type="match status" value="1"/>
</dbReference>
<evidence type="ECO:0000256" key="2">
    <source>
        <dbReference type="ARBA" id="ARBA00005673"/>
    </source>
</evidence>
<dbReference type="InterPro" id="IPR042449">
    <property type="entry name" value="Ub-E1_IAD_1"/>
</dbReference>
<evidence type="ECO:0000259" key="14">
    <source>
        <dbReference type="Pfam" id="PF00899"/>
    </source>
</evidence>
<keyword evidence="4 8" id="KW-0547">Nucleotide-binding</keyword>
<comment type="similarity">
    <text evidence="2 8">Belongs to the ubiquitin-activating E1 family.</text>
</comment>
<accession>A0AAF0FAJ1</accession>
<dbReference type="EMBL" id="CP118376">
    <property type="protein sequence ID" value="WFD43374.1"/>
    <property type="molecule type" value="Genomic_DNA"/>
</dbReference>
<dbReference type="GO" id="GO:0016925">
    <property type="term" value="P:protein sumoylation"/>
    <property type="evidence" value="ECO:0007669"/>
    <property type="project" value="UniProtKB-UniRule"/>
</dbReference>
<feature type="binding site" evidence="10">
    <location>
        <begin position="123"/>
        <end position="128"/>
    </location>
    <ligand>
        <name>ATP</name>
        <dbReference type="ChEBI" id="CHEBI:30616"/>
    </ligand>
</feature>
<feature type="compositionally biased region" description="Basic and acidic residues" evidence="13">
    <location>
        <begin position="575"/>
        <end position="585"/>
    </location>
</feature>
<dbReference type="InterPro" id="IPR000594">
    <property type="entry name" value="ThiF_NAD_FAD-bd"/>
</dbReference>
<evidence type="ECO:0000259" key="16">
    <source>
        <dbReference type="Pfam" id="PF14732"/>
    </source>
</evidence>
<comment type="pathway">
    <text evidence="1 8">Protein modification; protein sumoylation.</text>
</comment>
<dbReference type="Gene3D" id="3.50.50.80">
    <property type="entry name" value="Ubiquitin-activating enzyme E1, inactive adenylation domain, subdomain 1"/>
    <property type="match status" value="1"/>
</dbReference>
<evidence type="ECO:0000313" key="18">
    <source>
        <dbReference type="Proteomes" id="UP001214628"/>
    </source>
</evidence>
<dbReference type="SUPFAM" id="SSF69572">
    <property type="entry name" value="Activating enzymes of the ubiquitin-like proteins"/>
    <property type="match status" value="1"/>
</dbReference>
<dbReference type="InterPro" id="IPR028077">
    <property type="entry name" value="UAE_UbL_dom"/>
</dbReference>
<evidence type="ECO:0000256" key="8">
    <source>
        <dbReference type="PIRNR" id="PIRNR039133"/>
    </source>
</evidence>
<feature type="binding site" evidence="11">
    <location>
        <position position="434"/>
    </location>
    <ligand>
        <name>Zn(2+)</name>
        <dbReference type="ChEBI" id="CHEBI:29105"/>
    </ligand>
</feature>
<proteinExistence type="inferred from homology"/>
<evidence type="ECO:0000259" key="15">
    <source>
        <dbReference type="Pfam" id="PF10585"/>
    </source>
</evidence>
<dbReference type="AlphaFoldDB" id="A0AAF0FAJ1"/>
<gene>
    <name evidence="17" type="primary">UBA2</name>
    <name evidence="17" type="ORF">MPSI1_002035</name>
</gene>
<feature type="domain" description="Ubiquitin/SUMO-activating enzyme ubiquitin-like" evidence="16">
    <location>
        <begin position="443"/>
        <end position="526"/>
    </location>
</feature>
<evidence type="ECO:0000256" key="3">
    <source>
        <dbReference type="ARBA" id="ARBA00022723"/>
    </source>
</evidence>
<dbReference type="InterPro" id="IPR023318">
    <property type="entry name" value="Ub_act_enz_dom_a_sf"/>
</dbReference>
<protein>
    <recommendedName>
        <fullName evidence="8">Ubiquitin-activating enzyme E1-like</fullName>
    </recommendedName>
</protein>
<dbReference type="GO" id="GO:0005524">
    <property type="term" value="F:ATP binding"/>
    <property type="evidence" value="ECO:0007669"/>
    <property type="project" value="UniProtKB-UniRule"/>
</dbReference>
<evidence type="ECO:0000256" key="10">
    <source>
        <dbReference type="PIRSR" id="PIRSR039133-2"/>
    </source>
</evidence>
<feature type="binding site" evidence="10">
    <location>
        <begin position="30"/>
        <end position="35"/>
    </location>
    <ligand>
        <name>ATP</name>
        <dbReference type="ChEBI" id="CHEBI:30616"/>
    </ligand>
</feature>
<comment type="subunit">
    <text evidence="8">Heterodimer.</text>
</comment>
<dbReference type="FunFam" id="1.10.10.520:FF:000011">
    <property type="entry name" value="Ubiquitin-activating enzyme E1-like"/>
    <property type="match status" value="1"/>
</dbReference>
<feature type="binding site" evidence="11">
    <location>
        <position position="164"/>
    </location>
    <ligand>
        <name>Zn(2+)</name>
        <dbReference type="ChEBI" id="CHEBI:29105"/>
    </ligand>
</feature>